<dbReference type="GO" id="GO:0036064">
    <property type="term" value="C:ciliary basal body"/>
    <property type="evidence" value="ECO:0007669"/>
    <property type="project" value="TreeGrafter"/>
</dbReference>
<name>A0A0D3JP81_EMIH1</name>
<dbReference type="GO" id="GO:0060287">
    <property type="term" value="P:epithelial cilium movement involved in determination of left/right asymmetry"/>
    <property type="evidence" value="ECO:0007669"/>
    <property type="project" value="TreeGrafter"/>
</dbReference>
<feature type="region of interest" description="Disordered" evidence="2">
    <location>
        <begin position="507"/>
        <end position="584"/>
    </location>
</feature>
<feature type="compositionally biased region" description="Pro residues" evidence="2">
    <location>
        <begin position="513"/>
        <end position="534"/>
    </location>
</feature>
<dbReference type="PaxDb" id="2903-EOD25316"/>
<dbReference type="HOGENOM" id="CLU_390524_0_0_1"/>
<accession>A0A0D3JP81</accession>
<evidence type="ECO:0000256" key="2">
    <source>
        <dbReference type="SAM" id="MobiDB-lite"/>
    </source>
</evidence>
<dbReference type="InterPro" id="IPR055289">
    <property type="entry name" value="OFD1"/>
</dbReference>
<reference evidence="4" key="1">
    <citation type="journal article" date="2013" name="Nature">
        <title>Pan genome of the phytoplankton Emiliania underpins its global distribution.</title>
        <authorList>
            <person name="Read B.A."/>
            <person name="Kegel J."/>
            <person name="Klute M.J."/>
            <person name="Kuo A."/>
            <person name="Lefebvre S.C."/>
            <person name="Maumus F."/>
            <person name="Mayer C."/>
            <person name="Miller J."/>
            <person name="Monier A."/>
            <person name="Salamov A."/>
            <person name="Young J."/>
            <person name="Aguilar M."/>
            <person name="Claverie J.M."/>
            <person name="Frickenhaus S."/>
            <person name="Gonzalez K."/>
            <person name="Herman E.K."/>
            <person name="Lin Y.C."/>
            <person name="Napier J."/>
            <person name="Ogata H."/>
            <person name="Sarno A.F."/>
            <person name="Shmutz J."/>
            <person name="Schroeder D."/>
            <person name="de Vargas C."/>
            <person name="Verret F."/>
            <person name="von Dassow P."/>
            <person name="Valentin K."/>
            <person name="Van de Peer Y."/>
            <person name="Wheeler G."/>
            <person name="Dacks J.B."/>
            <person name="Delwiche C.F."/>
            <person name="Dyhrman S.T."/>
            <person name="Glockner G."/>
            <person name="John U."/>
            <person name="Richards T."/>
            <person name="Worden A.Z."/>
            <person name="Zhang X."/>
            <person name="Grigoriev I.V."/>
            <person name="Allen A.E."/>
            <person name="Bidle K."/>
            <person name="Borodovsky M."/>
            <person name="Bowler C."/>
            <person name="Brownlee C."/>
            <person name="Cock J.M."/>
            <person name="Elias M."/>
            <person name="Gladyshev V.N."/>
            <person name="Groth M."/>
            <person name="Guda C."/>
            <person name="Hadaegh A."/>
            <person name="Iglesias-Rodriguez M.D."/>
            <person name="Jenkins J."/>
            <person name="Jones B.M."/>
            <person name="Lawson T."/>
            <person name="Leese F."/>
            <person name="Lindquist E."/>
            <person name="Lobanov A."/>
            <person name="Lomsadze A."/>
            <person name="Malik S.B."/>
            <person name="Marsh M.E."/>
            <person name="Mackinder L."/>
            <person name="Mock T."/>
            <person name="Mueller-Roeber B."/>
            <person name="Pagarete A."/>
            <person name="Parker M."/>
            <person name="Probert I."/>
            <person name="Quesneville H."/>
            <person name="Raines C."/>
            <person name="Rensing S.A."/>
            <person name="Riano-Pachon D.M."/>
            <person name="Richier S."/>
            <person name="Rokitta S."/>
            <person name="Shiraiwa Y."/>
            <person name="Soanes D.M."/>
            <person name="van der Giezen M."/>
            <person name="Wahlund T.M."/>
            <person name="Williams B."/>
            <person name="Wilson W."/>
            <person name="Wolfe G."/>
            <person name="Wurch L.L."/>
        </authorList>
    </citation>
    <scope>NUCLEOTIDE SEQUENCE</scope>
</reference>
<dbReference type="PANTHER" id="PTHR39063">
    <property type="entry name" value="ORAL-FACIAL-DIGITAL SYNDROME 1 PROTEIN HOMOLOG"/>
    <property type="match status" value="1"/>
</dbReference>
<feature type="compositionally biased region" description="Basic and acidic residues" evidence="2">
    <location>
        <begin position="637"/>
        <end position="663"/>
    </location>
</feature>
<dbReference type="RefSeq" id="XP_005777745.1">
    <property type="nucleotide sequence ID" value="XM_005777688.1"/>
</dbReference>
<dbReference type="EnsemblProtists" id="EOD25316">
    <property type="protein sequence ID" value="EOD25316"/>
    <property type="gene ID" value="EMIHUDRAFT_457586"/>
</dbReference>
<feature type="coiled-coil region" evidence="1">
    <location>
        <begin position="414"/>
        <end position="504"/>
    </location>
</feature>
<feature type="region of interest" description="Disordered" evidence="2">
    <location>
        <begin position="134"/>
        <end position="154"/>
    </location>
</feature>
<evidence type="ECO:0000313" key="3">
    <source>
        <dbReference type="EnsemblProtists" id="EOD25316"/>
    </source>
</evidence>
<dbReference type="GeneID" id="17270861"/>
<dbReference type="KEGG" id="ehx:EMIHUDRAFT_457586"/>
<proteinExistence type="predicted"/>
<feature type="region of interest" description="Disordered" evidence="2">
    <location>
        <begin position="627"/>
        <end position="707"/>
    </location>
</feature>
<dbReference type="STRING" id="2903.R1EQP9"/>
<protein>
    <recommendedName>
        <fullName evidence="5">LisH domain-containing protein</fullName>
    </recommendedName>
</protein>
<dbReference type="PANTHER" id="PTHR39063:SF1">
    <property type="entry name" value="OFD1 CENTRIOLE AND CENTRIOLAR SATELLITE PROTEIN"/>
    <property type="match status" value="1"/>
</dbReference>
<organism evidence="3 4">
    <name type="scientific">Emiliania huxleyi (strain CCMP1516)</name>
    <dbReference type="NCBI Taxonomy" id="280463"/>
    <lineage>
        <taxon>Eukaryota</taxon>
        <taxon>Haptista</taxon>
        <taxon>Haptophyta</taxon>
        <taxon>Prymnesiophyceae</taxon>
        <taxon>Isochrysidales</taxon>
        <taxon>Noelaerhabdaceae</taxon>
        <taxon>Emiliania</taxon>
    </lineage>
</organism>
<dbReference type="OMA" id="YEAQIHA"/>
<evidence type="ECO:0000256" key="1">
    <source>
        <dbReference type="SAM" id="Coils"/>
    </source>
</evidence>
<evidence type="ECO:0008006" key="5">
    <source>
        <dbReference type="Google" id="ProtNLM"/>
    </source>
</evidence>
<dbReference type="Proteomes" id="UP000013827">
    <property type="component" value="Unassembled WGS sequence"/>
</dbReference>
<feature type="compositionally biased region" description="Low complexity" evidence="2">
    <location>
        <begin position="664"/>
        <end position="680"/>
    </location>
</feature>
<dbReference type="AlphaFoldDB" id="A0A0D3JP81"/>
<keyword evidence="1" id="KW-0175">Coiled coil</keyword>
<reference evidence="3" key="2">
    <citation type="submission" date="2024-10" db="UniProtKB">
        <authorList>
            <consortium name="EnsemblProtists"/>
        </authorList>
    </citation>
    <scope>IDENTIFICATION</scope>
</reference>
<sequence>MAEPFLDVRSQLLQALKGSGTFDDLKTQVRCYLLAEIRSIGPAKAQPQPPRELPLVQRAASSLVLRHLRASGCAYSLSVFSSESGLGGVPLEPHDICDILRLPRSALAPAPTVAGGEGDSELVRALGAVGRLLPSGRESTATQTGGGSSPEELESRLRAVDRGLEASLLRAAEGAEPAAELEGRLLRYQREADARAAAQVAAEVARVRQVELAQVRLSEAAKARAEVQRVVAQQQEWHAAQLARFKAQEAAAAEAARQREAAFERSLLRAGLRELAESQRRELAAESERLSRERALIDERAHELAAREAQGDLARERRDGEAAYQHRLLALQRDEAAAREQLALARQERDRGAQTLARAALAREEEVATLKAEAGLLHSRCKALRSRAGAGEAMREEESRASLQRSALEVGEQRAAAREAQEAASQAVRKAREQTRRVAEEHQRQLRVAEEYQQQLAATHAQLEESLAAVRRAEDGAAALEAALVDERQRASHLLNETEALRREVAVATGGPPAAPRAPPLPAPSAVPSAPPRFTPSWRPAAAGCGRGGGYETAAQPPAPPPAEPAALRPPAGGGGTEYTPGSDLFSEAFESSAAKLRELDVRNASLQRQCRTFLAGSSSALLGVTPGAEAEEEEARVEREARRAAQEREREARAAETRRLAETSRFAQATASASAAISTLEGASDDSADISVAAATDESDSGGGGW</sequence>
<dbReference type="GO" id="GO:0005576">
    <property type="term" value="C:extracellular region"/>
    <property type="evidence" value="ECO:0007669"/>
    <property type="project" value="GOC"/>
</dbReference>
<evidence type="ECO:0000313" key="4">
    <source>
        <dbReference type="Proteomes" id="UP000013827"/>
    </source>
</evidence>
<keyword evidence="4" id="KW-1185">Reference proteome</keyword>